<proteinExistence type="predicted"/>
<gene>
    <name evidence="1" type="ORF">CPB83DRAFT_624387</name>
</gene>
<protein>
    <submittedName>
        <fullName evidence="1">Uncharacterized protein</fullName>
    </submittedName>
</protein>
<organism evidence="1 2">
    <name type="scientific">Crepidotus variabilis</name>
    <dbReference type="NCBI Taxonomy" id="179855"/>
    <lineage>
        <taxon>Eukaryota</taxon>
        <taxon>Fungi</taxon>
        <taxon>Dikarya</taxon>
        <taxon>Basidiomycota</taxon>
        <taxon>Agaricomycotina</taxon>
        <taxon>Agaricomycetes</taxon>
        <taxon>Agaricomycetidae</taxon>
        <taxon>Agaricales</taxon>
        <taxon>Agaricineae</taxon>
        <taxon>Crepidotaceae</taxon>
        <taxon>Crepidotus</taxon>
    </lineage>
</organism>
<dbReference type="Proteomes" id="UP000807306">
    <property type="component" value="Unassembled WGS sequence"/>
</dbReference>
<evidence type="ECO:0000313" key="1">
    <source>
        <dbReference type="EMBL" id="KAF9532489.1"/>
    </source>
</evidence>
<dbReference type="EMBL" id="MU157831">
    <property type="protein sequence ID" value="KAF9532489.1"/>
    <property type="molecule type" value="Genomic_DNA"/>
</dbReference>
<dbReference type="AlphaFoldDB" id="A0A9P6JU52"/>
<reference evidence="1" key="1">
    <citation type="submission" date="2020-11" db="EMBL/GenBank/DDBJ databases">
        <authorList>
            <consortium name="DOE Joint Genome Institute"/>
            <person name="Ahrendt S."/>
            <person name="Riley R."/>
            <person name="Andreopoulos W."/>
            <person name="Labutti K."/>
            <person name="Pangilinan J."/>
            <person name="Ruiz-Duenas F.J."/>
            <person name="Barrasa J.M."/>
            <person name="Sanchez-Garcia M."/>
            <person name="Camarero S."/>
            <person name="Miyauchi S."/>
            <person name="Serrano A."/>
            <person name="Linde D."/>
            <person name="Babiker R."/>
            <person name="Drula E."/>
            <person name="Ayuso-Fernandez I."/>
            <person name="Pacheco R."/>
            <person name="Padilla G."/>
            <person name="Ferreira P."/>
            <person name="Barriuso J."/>
            <person name="Kellner H."/>
            <person name="Castanera R."/>
            <person name="Alfaro M."/>
            <person name="Ramirez L."/>
            <person name="Pisabarro A.G."/>
            <person name="Kuo A."/>
            <person name="Tritt A."/>
            <person name="Lipzen A."/>
            <person name="He G."/>
            <person name="Yan M."/>
            <person name="Ng V."/>
            <person name="Cullen D."/>
            <person name="Martin F."/>
            <person name="Rosso M.-N."/>
            <person name="Henrissat B."/>
            <person name="Hibbett D."/>
            <person name="Martinez A.T."/>
            <person name="Grigoriev I.V."/>
        </authorList>
    </citation>
    <scope>NUCLEOTIDE SEQUENCE</scope>
    <source>
        <strain evidence="1">CBS 506.95</strain>
    </source>
</reference>
<accession>A0A9P6JU52</accession>
<comment type="caution">
    <text evidence="1">The sequence shown here is derived from an EMBL/GenBank/DDBJ whole genome shotgun (WGS) entry which is preliminary data.</text>
</comment>
<evidence type="ECO:0000313" key="2">
    <source>
        <dbReference type="Proteomes" id="UP000807306"/>
    </source>
</evidence>
<sequence>MITKCHRTFDTPCTGFVNLSAWCAMYITGMGGRSVVLITYSCQIHLCEGCFQGVV</sequence>
<name>A0A9P6JU52_9AGAR</name>
<keyword evidence="2" id="KW-1185">Reference proteome</keyword>